<organism evidence="1 2">
    <name type="scientific">Salmonella enterica subsp. houtenae serovar 50:g,z51:-</name>
    <dbReference type="NCBI Taxonomy" id="1173947"/>
    <lineage>
        <taxon>Bacteria</taxon>
        <taxon>Pseudomonadati</taxon>
        <taxon>Pseudomonadota</taxon>
        <taxon>Gammaproteobacteria</taxon>
        <taxon>Enterobacterales</taxon>
        <taxon>Enterobacteriaceae</taxon>
        <taxon>Salmonella</taxon>
    </lineage>
</organism>
<sequence>MLQREVSMTPYSPEKFPMTRQVCEEFVIMQTAKHRRPIYRSAFGDILIDADCLASMLTSYFMADDMDAAAVEMKFFQMLDIYNLDRTEYFASIGKYEGLKPSGVEVIEDILDYYARLVADGELPGH</sequence>
<dbReference type="EMBL" id="JWSP02000004">
    <property type="protein sequence ID" value="PNO34758.1"/>
    <property type="molecule type" value="Genomic_DNA"/>
</dbReference>
<protein>
    <submittedName>
        <fullName evidence="1">Uncharacterized protein</fullName>
    </submittedName>
</protein>
<dbReference type="AlphaFoldDB" id="A0A2K0JHM0"/>
<accession>A0A2K0JHM0</accession>
<evidence type="ECO:0000313" key="1">
    <source>
        <dbReference type="EMBL" id="PNO34758.1"/>
    </source>
</evidence>
<reference evidence="2" key="1">
    <citation type="submission" date="2017-12" db="EMBL/GenBank/DDBJ databases">
        <title>FDA dAtabase for Regulatory Grade micrObial Sequences (FDA-ARGOS): Supporting development and validation of Infectious Disease Dx tests.</title>
        <authorList>
            <person name="Sichtig H."/>
            <person name="Tallon L."/>
            <person name="Sadzewicz L."/>
            <person name="Sengamalay N."/>
            <person name="Nagaraj S."/>
            <person name="Vavikolanu K."/>
            <person name="Aluvathingal J."/>
            <person name="Nadendla S."/>
            <person name="Pirone D.C."/>
            <person name="Hoffman M."/>
            <person name="Muruvanda T."/>
            <person name="Allard M."/>
            <person name="Evans P."/>
        </authorList>
    </citation>
    <scope>NUCLEOTIDE SEQUENCE [LARGE SCALE GENOMIC DNA]</scope>
    <source>
        <strain evidence="2">FDAARGOS_55</strain>
    </source>
</reference>
<gene>
    <name evidence="1" type="ORF">RK55_017270</name>
</gene>
<proteinExistence type="predicted"/>
<evidence type="ECO:0000313" key="2">
    <source>
        <dbReference type="Proteomes" id="UP000236163"/>
    </source>
</evidence>
<dbReference type="Proteomes" id="UP000236163">
    <property type="component" value="Unassembled WGS sequence"/>
</dbReference>
<name>A0A2K0JHM0_SALHO</name>
<comment type="caution">
    <text evidence="1">The sequence shown here is derived from an EMBL/GenBank/DDBJ whole genome shotgun (WGS) entry which is preliminary data.</text>
</comment>